<dbReference type="Gene3D" id="3.90.1150.10">
    <property type="entry name" value="Aspartate Aminotransferase, domain 1"/>
    <property type="match status" value="1"/>
</dbReference>
<dbReference type="STRING" id="1236976.JCM16418_1661"/>
<proteinExistence type="predicted"/>
<evidence type="ECO:0000313" key="1">
    <source>
        <dbReference type="EMBL" id="GAF07633.1"/>
    </source>
</evidence>
<dbReference type="InterPro" id="IPR015424">
    <property type="entry name" value="PyrdxlP-dep_Trfase"/>
</dbReference>
<dbReference type="RefSeq" id="WP_036647292.1">
    <property type="nucleotide sequence ID" value="NZ_BAVZ01000004.1"/>
</dbReference>
<keyword evidence="2" id="KW-1185">Reference proteome</keyword>
<evidence type="ECO:0000313" key="2">
    <source>
        <dbReference type="Proteomes" id="UP000019364"/>
    </source>
</evidence>
<dbReference type="PANTHER" id="PTHR43799">
    <property type="entry name" value="AMINOTRANSFERASE, PUTATIVE-RELATED"/>
    <property type="match status" value="1"/>
</dbReference>
<dbReference type="PANTHER" id="PTHR43799:SF1">
    <property type="entry name" value="ASPARTATE AMINOTRANSFERASE"/>
    <property type="match status" value="1"/>
</dbReference>
<dbReference type="InterPro" id="IPR024551">
    <property type="entry name" value="AspAT_Ic"/>
</dbReference>
<dbReference type="SUPFAM" id="SSF53383">
    <property type="entry name" value="PLP-dependent transferases"/>
    <property type="match status" value="1"/>
</dbReference>
<dbReference type="eggNOG" id="COG1167">
    <property type="taxonomic scope" value="Bacteria"/>
</dbReference>
<sequence length="431" mass="48050">MLNHKDYSKLDTNELKEHYEVLNEKYDGYLSQNLSLDMSRGKPSAEQLELSKEMLNIVSTHDDLHAEDGSDCLNYGVIDGIPEAKRFFSNMLGVSTKEIIIGGNSSLNMMFDAISRAMLQGVYGGAANWGKAPIKFICPTPGYDRHFAICEFFNIEMILVDLTHEGPDMDTVEDLVRADDSIKGIWCVPKYSNPEGITYSDQIVDRLASMDTKAKDFRIFWDDAYTVHHLTNTPDPLKNILTACKEAGHADRVFMFSSTSKITFPGAGVAVLAASEDNLNFIRKQISIQTIGPDKINQLRHVRFLRDLDHLKLHMEKHAAIIKPKFDLVLNKFESELGGKNIAFWNKPNGGYFISLNTLDGCAQAVVSMAAKAGVKLTNAGATFPYGQDPRDRNIRIAPTYPSLTELETAIEVLCLCVQLVSINKFLIQAV</sequence>
<dbReference type="InterPro" id="IPR015422">
    <property type="entry name" value="PyrdxlP-dep_Trfase_small"/>
</dbReference>
<comment type="caution">
    <text evidence="1">The sequence shown here is derived from an EMBL/GenBank/DDBJ whole genome shotgun (WGS) entry which is preliminary data.</text>
</comment>
<protein>
    <submittedName>
        <fullName evidence="1">Aspartate transaminase</fullName>
    </submittedName>
</protein>
<reference evidence="1 2" key="1">
    <citation type="journal article" date="2014" name="Genome Announc.">
        <title>Draft Genome Sequence of Paenibacillus pini JCM 16418T, Isolated from the Rhizosphere of Pine Tree.</title>
        <authorList>
            <person name="Yuki M."/>
            <person name="Oshima K."/>
            <person name="Suda W."/>
            <person name="Oshida Y."/>
            <person name="Kitamura K."/>
            <person name="Iida Y."/>
            <person name="Hattori M."/>
            <person name="Ohkuma M."/>
        </authorList>
    </citation>
    <scope>NUCLEOTIDE SEQUENCE [LARGE SCALE GENOMIC DNA]</scope>
    <source>
        <strain evidence="1 2">JCM 16418</strain>
    </source>
</reference>
<dbReference type="CDD" id="cd00609">
    <property type="entry name" value="AAT_like"/>
    <property type="match status" value="1"/>
</dbReference>
<dbReference type="Pfam" id="PF12897">
    <property type="entry name" value="Asp_aminotransf"/>
    <property type="match status" value="1"/>
</dbReference>
<organism evidence="1 2">
    <name type="scientific">Paenibacillus pini JCM 16418</name>
    <dbReference type="NCBI Taxonomy" id="1236976"/>
    <lineage>
        <taxon>Bacteria</taxon>
        <taxon>Bacillati</taxon>
        <taxon>Bacillota</taxon>
        <taxon>Bacilli</taxon>
        <taxon>Bacillales</taxon>
        <taxon>Paenibacillaceae</taxon>
        <taxon>Paenibacillus</taxon>
    </lineage>
</organism>
<dbReference type="OrthoDB" id="9802328at2"/>
<dbReference type="EMBL" id="BAVZ01000004">
    <property type="protein sequence ID" value="GAF07633.1"/>
    <property type="molecule type" value="Genomic_DNA"/>
</dbReference>
<dbReference type="GO" id="GO:0004069">
    <property type="term" value="F:L-aspartate:2-oxoglutarate aminotransferase activity"/>
    <property type="evidence" value="ECO:0007669"/>
    <property type="project" value="InterPro"/>
</dbReference>
<dbReference type="Proteomes" id="UP000019364">
    <property type="component" value="Unassembled WGS sequence"/>
</dbReference>
<dbReference type="AlphaFoldDB" id="W7YJ69"/>
<dbReference type="Gene3D" id="3.40.640.10">
    <property type="entry name" value="Type I PLP-dependent aspartate aminotransferase-like (Major domain)"/>
    <property type="match status" value="1"/>
</dbReference>
<dbReference type="InterPro" id="IPR015421">
    <property type="entry name" value="PyrdxlP-dep_Trfase_major"/>
</dbReference>
<accession>W7YJ69</accession>
<gene>
    <name evidence="1" type="ORF">JCM16418_1661</name>
</gene>
<name>W7YJ69_9BACL</name>